<keyword evidence="3" id="KW-0804">Transcription</keyword>
<dbReference type="GO" id="GO:0000976">
    <property type="term" value="F:transcription cis-regulatory region binding"/>
    <property type="evidence" value="ECO:0007669"/>
    <property type="project" value="TreeGrafter"/>
</dbReference>
<dbReference type="AlphaFoldDB" id="A0A317E7W5"/>
<dbReference type="PRINTS" id="PR00455">
    <property type="entry name" value="HTHTETR"/>
</dbReference>
<dbReference type="SUPFAM" id="SSF46689">
    <property type="entry name" value="Homeodomain-like"/>
    <property type="match status" value="1"/>
</dbReference>
<dbReference type="PROSITE" id="PS50977">
    <property type="entry name" value="HTH_TETR_2"/>
    <property type="match status" value="1"/>
</dbReference>
<dbReference type="InterPro" id="IPR001647">
    <property type="entry name" value="HTH_TetR"/>
</dbReference>
<evidence type="ECO:0000256" key="3">
    <source>
        <dbReference type="ARBA" id="ARBA00023163"/>
    </source>
</evidence>
<dbReference type="InterPro" id="IPR050109">
    <property type="entry name" value="HTH-type_TetR-like_transc_reg"/>
</dbReference>
<name>A0A317E7W5_9PROT</name>
<evidence type="ECO:0000259" key="5">
    <source>
        <dbReference type="PROSITE" id="PS50977"/>
    </source>
</evidence>
<keyword evidence="1" id="KW-0805">Transcription regulation</keyword>
<proteinExistence type="predicted"/>
<evidence type="ECO:0000256" key="2">
    <source>
        <dbReference type="ARBA" id="ARBA00023125"/>
    </source>
</evidence>
<dbReference type="Pfam" id="PF00440">
    <property type="entry name" value="TetR_N"/>
    <property type="match status" value="1"/>
</dbReference>
<dbReference type="Gene3D" id="1.10.357.10">
    <property type="entry name" value="Tetracycline Repressor, domain 2"/>
    <property type="match status" value="1"/>
</dbReference>
<dbReference type="SUPFAM" id="SSF48498">
    <property type="entry name" value="Tetracyclin repressor-like, C-terminal domain"/>
    <property type="match status" value="1"/>
</dbReference>
<evidence type="ECO:0000256" key="1">
    <source>
        <dbReference type="ARBA" id="ARBA00023015"/>
    </source>
</evidence>
<dbReference type="PANTHER" id="PTHR30055:SF234">
    <property type="entry name" value="HTH-TYPE TRANSCRIPTIONAL REGULATOR BETI"/>
    <property type="match status" value="1"/>
</dbReference>
<dbReference type="PANTHER" id="PTHR30055">
    <property type="entry name" value="HTH-TYPE TRANSCRIPTIONAL REGULATOR RUTR"/>
    <property type="match status" value="1"/>
</dbReference>
<reference evidence="6 7" key="1">
    <citation type="submission" date="2018-05" db="EMBL/GenBank/DDBJ databases">
        <title>Zavarzinia sp. HR-AS.</title>
        <authorList>
            <person name="Lee Y."/>
            <person name="Jeon C.O."/>
        </authorList>
    </citation>
    <scope>NUCLEOTIDE SEQUENCE [LARGE SCALE GENOMIC DNA]</scope>
    <source>
        <strain evidence="6 7">HR-AS</strain>
    </source>
</reference>
<comment type="caution">
    <text evidence="6">The sequence shown here is derived from an EMBL/GenBank/DDBJ whole genome shotgun (WGS) entry which is preliminary data.</text>
</comment>
<organism evidence="6 7">
    <name type="scientific">Zavarzinia aquatilis</name>
    <dbReference type="NCBI Taxonomy" id="2211142"/>
    <lineage>
        <taxon>Bacteria</taxon>
        <taxon>Pseudomonadati</taxon>
        <taxon>Pseudomonadota</taxon>
        <taxon>Alphaproteobacteria</taxon>
        <taxon>Rhodospirillales</taxon>
        <taxon>Zavarziniaceae</taxon>
        <taxon>Zavarzinia</taxon>
    </lineage>
</organism>
<feature type="domain" description="HTH tetR-type" evidence="5">
    <location>
        <begin position="29"/>
        <end position="89"/>
    </location>
</feature>
<sequence>MLSCLTPNAAMVDIAEDQASGARGARRRQESRRRLLAAARKLFVERGYHATRPQDIAREAEVGNGTFYLHFADKRDIFLAFSEEACAEIEAAIIGPLTGPQPWNIRILDTLQAALAFEEGERKVIAAALMDLSIIDPGPEEPTVRPRDRLAKLIAQSLQEGMDKGEIRGDVDPELIAHSLLGLVEQAAYHAERSNLSKDKVRETLASFVIAGLARV</sequence>
<dbReference type="GO" id="GO:0003700">
    <property type="term" value="F:DNA-binding transcription factor activity"/>
    <property type="evidence" value="ECO:0007669"/>
    <property type="project" value="TreeGrafter"/>
</dbReference>
<evidence type="ECO:0000256" key="4">
    <source>
        <dbReference type="PROSITE-ProRule" id="PRU00335"/>
    </source>
</evidence>
<gene>
    <name evidence="6" type="ORF">DKG74_14410</name>
</gene>
<dbReference type="EMBL" id="QGLE01000008">
    <property type="protein sequence ID" value="PWR21195.1"/>
    <property type="molecule type" value="Genomic_DNA"/>
</dbReference>
<dbReference type="InterPro" id="IPR036271">
    <property type="entry name" value="Tet_transcr_reg_TetR-rel_C_sf"/>
</dbReference>
<keyword evidence="2 4" id="KW-0238">DNA-binding</keyword>
<accession>A0A317E7W5</accession>
<protein>
    <recommendedName>
        <fullName evidence="5">HTH tetR-type domain-containing protein</fullName>
    </recommendedName>
</protein>
<feature type="DNA-binding region" description="H-T-H motif" evidence="4">
    <location>
        <begin position="52"/>
        <end position="71"/>
    </location>
</feature>
<evidence type="ECO:0000313" key="7">
    <source>
        <dbReference type="Proteomes" id="UP000245461"/>
    </source>
</evidence>
<dbReference type="Proteomes" id="UP000245461">
    <property type="component" value="Unassembled WGS sequence"/>
</dbReference>
<dbReference type="Gene3D" id="1.10.10.60">
    <property type="entry name" value="Homeodomain-like"/>
    <property type="match status" value="1"/>
</dbReference>
<dbReference type="InterPro" id="IPR009057">
    <property type="entry name" value="Homeodomain-like_sf"/>
</dbReference>
<keyword evidence="7" id="KW-1185">Reference proteome</keyword>
<dbReference type="OrthoDB" id="9803547at2"/>
<evidence type="ECO:0000313" key="6">
    <source>
        <dbReference type="EMBL" id="PWR21195.1"/>
    </source>
</evidence>